<reference evidence="2 3" key="1">
    <citation type="submission" date="2021-03" db="EMBL/GenBank/DDBJ databases">
        <title>Genomic Encyclopedia of Type Strains, Phase IV (KMG-IV): sequencing the most valuable type-strain genomes for metagenomic binning, comparative biology and taxonomic classification.</title>
        <authorList>
            <person name="Goeker M."/>
        </authorList>
    </citation>
    <scope>NUCLEOTIDE SEQUENCE [LARGE SCALE GENOMIC DNA]</scope>
    <source>
        <strain evidence="2 3">DSM 26048</strain>
    </source>
</reference>
<dbReference type="Gene3D" id="1.10.3210.10">
    <property type="entry name" value="Hypothetical protein af1432"/>
    <property type="match status" value="1"/>
</dbReference>
<proteinExistence type="predicted"/>
<evidence type="ECO:0000313" key="3">
    <source>
        <dbReference type="Proteomes" id="UP001519287"/>
    </source>
</evidence>
<name>A0ABS4IZ57_9BACL</name>
<dbReference type="EMBL" id="JAGGLB010000013">
    <property type="protein sequence ID" value="MBP1992350.1"/>
    <property type="molecule type" value="Genomic_DNA"/>
</dbReference>
<comment type="caution">
    <text evidence="2">The sequence shown here is derived from an EMBL/GenBank/DDBJ whole genome shotgun (WGS) entry which is preliminary data.</text>
</comment>
<dbReference type="InterPro" id="IPR037522">
    <property type="entry name" value="HD_GYP_dom"/>
</dbReference>
<dbReference type="PANTHER" id="PTHR43155">
    <property type="entry name" value="CYCLIC DI-GMP PHOSPHODIESTERASE PA4108-RELATED"/>
    <property type="match status" value="1"/>
</dbReference>
<dbReference type="InterPro" id="IPR003607">
    <property type="entry name" value="HD/PDEase_dom"/>
</dbReference>
<accession>A0ABS4IZ57</accession>
<dbReference type="SUPFAM" id="SSF109604">
    <property type="entry name" value="HD-domain/PDEase-like"/>
    <property type="match status" value="1"/>
</dbReference>
<dbReference type="Pfam" id="PF13487">
    <property type="entry name" value="HD_5"/>
    <property type="match status" value="1"/>
</dbReference>
<keyword evidence="3" id="KW-1185">Reference proteome</keyword>
<dbReference type="PANTHER" id="PTHR43155:SF2">
    <property type="entry name" value="CYCLIC DI-GMP PHOSPHODIESTERASE PA4108"/>
    <property type="match status" value="1"/>
</dbReference>
<dbReference type="PROSITE" id="PS51832">
    <property type="entry name" value="HD_GYP"/>
    <property type="match status" value="1"/>
</dbReference>
<evidence type="ECO:0000259" key="1">
    <source>
        <dbReference type="PROSITE" id="PS51832"/>
    </source>
</evidence>
<gene>
    <name evidence="2" type="ORF">J2Z66_003958</name>
</gene>
<dbReference type="CDD" id="cd00077">
    <property type="entry name" value="HDc"/>
    <property type="match status" value="1"/>
</dbReference>
<organism evidence="2 3">
    <name type="scientific">Paenibacillus eucommiae</name>
    <dbReference type="NCBI Taxonomy" id="1355755"/>
    <lineage>
        <taxon>Bacteria</taxon>
        <taxon>Bacillati</taxon>
        <taxon>Bacillota</taxon>
        <taxon>Bacilli</taxon>
        <taxon>Bacillales</taxon>
        <taxon>Paenibacillaceae</taxon>
        <taxon>Paenibacillus</taxon>
    </lineage>
</organism>
<dbReference type="RefSeq" id="WP_209973287.1">
    <property type="nucleotide sequence ID" value="NZ_JAGGLB010000013.1"/>
</dbReference>
<evidence type="ECO:0000313" key="2">
    <source>
        <dbReference type="EMBL" id="MBP1992350.1"/>
    </source>
</evidence>
<protein>
    <submittedName>
        <fullName evidence="2">HD-GYP domain-containing protein (C-di-GMP phosphodiesterase class II)</fullName>
    </submittedName>
</protein>
<sequence length="344" mass="38731">MKYIHVDSVEPGEHLGKTIFASSGAILLSKDVQLTVFMINTLRRIGVTMLYIKDPNLADVEILDVISEETKQLVMKRMGETFDSIRSGKEINSRSFSISIDQLLEEVMKNKDVLIQLSDIRTKDNEMYVHATNVCMMSVLVGIEMGLSPGQLKELAIGGLLHDIGKIEYSCDDGSEDLRRHHTWRGFDVIKNKREYSLLIAHVAFQHHEHVDGEGLPRKLTGEQIHLYAKIVAVANVYDNLLFDLSQGRRMLPHEACEHLMALSGTKLDHEVLTHFLKTISVYPTGTSVRLSTKETGVVVGQHRGLPGRPIVRIVRQDANIKELEVKEMDLAKLTTVFIEQVLV</sequence>
<dbReference type="Proteomes" id="UP001519287">
    <property type="component" value="Unassembled WGS sequence"/>
</dbReference>
<feature type="domain" description="HD-GYP" evidence="1">
    <location>
        <begin position="105"/>
        <end position="292"/>
    </location>
</feature>
<dbReference type="SMART" id="SM00471">
    <property type="entry name" value="HDc"/>
    <property type="match status" value="1"/>
</dbReference>